<reference evidence="2" key="1">
    <citation type="journal article" date="2019" name="Int. J. Syst. Evol. Microbiol.">
        <title>The Global Catalogue of Microorganisms (GCM) 10K type strain sequencing project: providing services to taxonomists for standard genome sequencing and annotation.</title>
        <authorList>
            <consortium name="The Broad Institute Genomics Platform"/>
            <consortium name="The Broad Institute Genome Sequencing Center for Infectious Disease"/>
            <person name="Wu L."/>
            <person name="Ma J."/>
        </authorList>
    </citation>
    <scope>NUCLEOTIDE SEQUENCE [LARGE SCALE GENOMIC DNA]</scope>
    <source>
        <strain evidence="2">KCTC 23917</strain>
    </source>
</reference>
<name>A0ABQ2XZ93_9BURK</name>
<keyword evidence="2" id="KW-1185">Reference proteome</keyword>
<dbReference type="InterPro" id="IPR007446">
    <property type="entry name" value="PilP"/>
</dbReference>
<dbReference type="EMBL" id="BMYU01000004">
    <property type="protein sequence ID" value="GGX42469.1"/>
    <property type="molecule type" value="Genomic_DNA"/>
</dbReference>
<comment type="caution">
    <text evidence="1">The sequence shown here is derived from an EMBL/GenBank/DDBJ whole genome shotgun (WGS) entry which is preliminary data.</text>
</comment>
<accession>A0ABQ2XZ93</accession>
<organism evidence="1 2">
    <name type="scientific">Undibacterium squillarum</name>
    <dbReference type="NCBI Taxonomy" id="1131567"/>
    <lineage>
        <taxon>Bacteria</taxon>
        <taxon>Pseudomonadati</taxon>
        <taxon>Pseudomonadota</taxon>
        <taxon>Betaproteobacteria</taxon>
        <taxon>Burkholderiales</taxon>
        <taxon>Oxalobacteraceae</taxon>
        <taxon>Undibacterium</taxon>
    </lineage>
</organism>
<dbReference type="Gene3D" id="2.30.30.830">
    <property type="match status" value="1"/>
</dbReference>
<dbReference type="Pfam" id="PF04351">
    <property type="entry name" value="PilP"/>
    <property type="match status" value="1"/>
</dbReference>
<evidence type="ECO:0008006" key="3">
    <source>
        <dbReference type="Google" id="ProtNLM"/>
    </source>
</evidence>
<evidence type="ECO:0000313" key="2">
    <source>
        <dbReference type="Proteomes" id="UP000653343"/>
    </source>
</evidence>
<gene>
    <name evidence="1" type="ORF">GCM10010946_21370</name>
</gene>
<protein>
    <recommendedName>
        <fullName evidence="3">Pilus assembly protein PilP</fullName>
    </recommendedName>
</protein>
<evidence type="ECO:0000313" key="1">
    <source>
        <dbReference type="EMBL" id="GGX42469.1"/>
    </source>
</evidence>
<dbReference type="PIRSF" id="PIRSF016481">
    <property type="entry name" value="Pilus_assembly_PilP"/>
    <property type="match status" value="1"/>
</dbReference>
<proteinExistence type="predicted"/>
<dbReference type="Proteomes" id="UP000653343">
    <property type="component" value="Unassembled WGS sequence"/>
</dbReference>
<sequence length="146" mass="16453">MESVKKETRLVVPKLNPPKTYMPVPYEVKADIDPFNPEKLMAVLARMKDNGGRLKPNMDRPREELESFPLDTLKMVGIIEKNGLKLALIQSDKKVYQAKLGGYIGQNFGLIVKISEAEVQIKETVQDAAGDWVEREAKLELQGSQK</sequence>